<keyword evidence="2" id="KW-1185">Reference proteome</keyword>
<protein>
    <submittedName>
        <fullName evidence="1">Uncharacterized protein</fullName>
    </submittedName>
</protein>
<organism evidence="1 2">
    <name type="scientific">Arctium lappa</name>
    <name type="common">Greater burdock</name>
    <name type="synonym">Lappa major</name>
    <dbReference type="NCBI Taxonomy" id="4217"/>
    <lineage>
        <taxon>Eukaryota</taxon>
        <taxon>Viridiplantae</taxon>
        <taxon>Streptophyta</taxon>
        <taxon>Embryophyta</taxon>
        <taxon>Tracheophyta</taxon>
        <taxon>Spermatophyta</taxon>
        <taxon>Magnoliopsida</taxon>
        <taxon>eudicotyledons</taxon>
        <taxon>Gunneridae</taxon>
        <taxon>Pentapetalae</taxon>
        <taxon>asterids</taxon>
        <taxon>campanulids</taxon>
        <taxon>Asterales</taxon>
        <taxon>Asteraceae</taxon>
        <taxon>Carduoideae</taxon>
        <taxon>Cardueae</taxon>
        <taxon>Arctiinae</taxon>
        <taxon>Arctium</taxon>
    </lineage>
</organism>
<reference evidence="2" key="1">
    <citation type="journal article" date="2022" name="Mol. Ecol. Resour.">
        <title>The genomes of chicory, endive, great burdock and yacon provide insights into Asteraceae palaeo-polyploidization history and plant inulin production.</title>
        <authorList>
            <person name="Fan W."/>
            <person name="Wang S."/>
            <person name="Wang H."/>
            <person name="Wang A."/>
            <person name="Jiang F."/>
            <person name="Liu H."/>
            <person name="Zhao H."/>
            <person name="Xu D."/>
            <person name="Zhang Y."/>
        </authorList>
    </citation>
    <scope>NUCLEOTIDE SEQUENCE [LARGE SCALE GENOMIC DNA]</scope>
    <source>
        <strain evidence="2">cv. Niubang</strain>
    </source>
</reference>
<proteinExistence type="predicted"/>
<evidence type="ECO:0000313" key="2">
    <source>
        <dbReference type="Proteomes" id="UP001055879"/>
    </source>
</evidence>
<dbReference type="EMBL" id="CM042049">
    <property type="protein sequence ID" value="KAI3745930.1"/>
    <property type="molecule type" value="Genomic_DNA"/>
</dbReference>
<dbReference type="Proteomes" id="UP001055879">
    <property type="component" value="Linkage Group LG03"/>
</dbReference>
<name>A0ACB9DHM9_ARCLA</name>
<comment type="caution">
    <text evidence="1">The sequence shown here is derived from an EMBL/GenBank/DDBJ whole genome shotgun (WGS) entry which is preliminary data.</text>
</comment>
<accession>A0ACB9DHM9</accession>
<evidence type="ECO:0000313" key="1">
    <source>
        <dbReference type="EMBL" id="KAI3745930.1"/>
    </source>
</evidence>
<gene>
    <name evidence="1" type="ORF">L6452_08342</name>
</gene>
<sequence length="96" mass="10515">MNPEKQDEKTTIQFQKFLAPVKPGTRLVVAVIIRNRKPPRSQGMALYRIGLRTSSGNNLTLIILGAQMSRCGSRWQRLAAIGVAGGRRRQAAATGI</sequence>
<reference evidence="1 2" key="2">
    <citation type="journal article" date="2022" name="Mol. Ecol. Resour.">
        <title>The genomes of chicory, endive, great burdock and yacon provide insights into Asteraceae paleo-polyploidization history and plant inulin production.</title>
        <authorList>
            <person name="Fan W."/>
            <person name="Wang S."/>
            <person name="Wang H."/>
            <person name="Wang A."/>
            <person name="Jiang F."/>
            <person name="Liu H."/>
            <person name="Zhao H."/>
            <person name="Xu D."/>
            <person name="Zhang Y."/>
        </authorList>
    </citation>
    <scope>NUCLEOTIDE SEQUENCE [LARGE SCALE GENOMIC DNA]</scope>
    <source>
        <strain evidence="2">cv. Niubang</strain>
    </source>
</reference>